<dbReference type="InterPro" id="IPR005883">
    <property type="entry name" value="PilM"/>
</dbReference>
<dbReference type="InterPro" id="IPR054809">
    <property type="entry name" value="Amuc_1101-like"/>
</dbReference>
<protein>
    <submittedName>
        <fullName evidence="2">Type IV pilus assembly protein PilM</fullName>
    </submittedName>
</protein>
<dbReference type="Proteomes" id="UP000624703">
    <property type="component" value="Unassembled WGS sequence"/>
</dbReference>
<dbReference type="NCBIfam" id="TIGR01175">
    <property type="entry name" value="pilM"/>
    <property type="match status" value="1"/>
</dbReference>
<dbReference type="Gene3D" id="3.30.1490.300">
    <property type="match status" value="1"/>
</dbReference>
<evidence type="ECO:0000313" key="3">
    <source>
        <dbReference type="Proteomes" id="UP000624703"/>
    </source>
</evidence>
<feature type="region of interest" description="Disordered" evidence="1">
    <location>
        <begin position="489"/>
        <end position="518"/>
    </location>
</feature>
<dbReference type="AlphaFoldDB" id="A0A8J7SHC4"/>
<dbReference type="PANTHER" id="PTHR32432">
    <property type="entry name" value="CELL DIVISION PROTEIN FTSA-RELATED"/>
    <property type="match status" value="1"/>
</dbReference>
<evidence type="ECO:0000256" key="1">
    <source>
        <dbReference type="SAM" id="MobiDB-lite"/>
    </source>
</evidence>
<organism evidence="2 3">
    <name type="scientific">Persicirhabdus sediminis</name>
    <dbReference type="NCBI Taxonomy" id="454144"/>
    <lineage>
        <taxon>Bacteria</taxon>
        <taxon>Pseudomonadati</taxon>
        <taxon>Verrucomicrobiota</taxon>
        <taxon>Verrucomicrobiia</taxon>
        <taxon>Verrucomicrobiales</taxon>
        <taxon>Verrucomicrobiaceae</taxon>
        <taxon>Persicirhabdus</taxon>
    </lineage>
</organism>
<feature type="compositionally biased region" description="Low complexity" evidence="1">
    <location>
        <begin position="492"/>
        <end position="517"/>
    </location>
</feature>
<dbReference type="SUPFAM" id="SSF53067">
    <property type="entry name" value="Actin-like ATPase domain"/>
    <property type="match status" value="2"/>
</dbReference>
<keyword evidence="3" id="KW-1185">Reference proteome</keyword>
<dbReference type="InterPro" id="IPR050696">
    <property type="entry name" value="FtsA/MreB"/>
</dbReference>
<comment type="caution">
    <text evidence="2">The sequence shown here is derived from an EMBL/GenBank/DDBJ whole genome shotgun (WGS) entry which is preliminary data.</text>
</comment>
<dbReference type="PANTHER" id="PTHR32432:SF3">
    <property type="entry name" value="ETHANOLAMINE UTILIZATION PROTEIN EUTJ"/>
    <property type="match status" value="1"/>
</dbReference>
<accession>A0A8J7SHC4</accession>
<sequence length="609" mass="66488">MGVFEPSKGGGLILKKFEATSILADPAMEMSRLPQIRIAISELVQKLGLKKSKVKYSISGQSVFTRFVKLPALQDDNIEQLVTFEAQQHVPFPIDEVIWDWQELPSVGPEKEVVIVAIKGDALNEINDVVVEDGLSTVNVDASPMAIYNAFRYNYPEITESTLLIDIGAKTSNLIYTEGDRFFTRSVPVGGASITTAIAKEYGVSFSEAEAQKTANGLVALNTAYTSQLDEATAALSIVIRNALAKLPAEIARTTNYYRSQHGGAAPQRIIVAGGGANLRYVTDFLSDKLRLPVELFNPMKQVSVGSGVNAEAIASDAHTMGDLVGLALRGVDKAPLKIDLVPDAVAHERDIQKRKPMMLAAAAVVLAGFGAWAGHQMSMNAKAQDRYDDIAAEVEERQQYAMPLDGLNRNAEIIAKFGAQYLEAEDARTGWINRFNDLTKLFAHDQVWLFDVSPVSGWDPKQGEEMVLSPIVANDFREKTYGMSSLAPLNAAPAGRQRGARGSRNNRNAAGPAAAKGPKKIDALRVRGFWRGSRGFGEVYELVDKLKNSSTEFSFKIEGEKRGEMVELARDDKRIVRSNQTSLDEGNYAAPFELILPIAEPIKVPNNN</sequence>
<proteinExistence type="predicted"/>
<dbReference type="Gene3D" id="3.30.420.40">
    <property type="match status" value="2"/>
</dbReference>
<name>A0A8J7SHC4_9BACT</name>
<dbReference type="Pfam" id="PF11104">
    <property type="entry name" value="PilM_2"/>
    <property type="match status" value="1"/>
</dbReference>
<reference evidence="2" key="1">
    <citation type="submission" date="2021-01" db="EMBL/GenBank/DDBJ databases">
        <title>Modified the classification status of verrucomicrobia.</title>
        <authorList>
            <person name="Feng X."/>
        </authorList>
    </citation>
    <scope>NUCLEOTIDE SEQUENCE</scope>
    <source>
        <strain evidence="2">_KCTC 22039</strain>
    </source>
</reference>
<dbReference type="CDD" id="cd24049">
    <property type="entry name" value="ASKHA_NBD_PilM"/>
    <property type="match status" value="1"/>
</dbReference>
<dbReference type="EMBL" id="JAENIM010000008">
    <property type="protein sequence ID" value="MBK1789749.1"/>
    <property type="molecule type" value="Genomic_DNA"/>
</dbReference>
<evidence type="ECO:0000313" key="2">
    <source>
        <dbReference type="EMBL" id="MBK1789749.1"/>
    </source>
</evidence>
<gene>
    <name evidence="2" type="primary">pilM</name>
    <name evidence="2" type="ORF">JIN82_01125</name>
</gene>
<dbReference type="InterPro" id="IPR043129">
    <property type="entry name" value="ATPase_NBD"/>
</dbReference>
<dbReference type="NCBIfam" id="NF045709">
    <property type="entry name" value="Amuc_1101_fam"/>
    <property type="match status" value="1"/>
</dbReference>